<keyword evidence="3" id="KW-1015">Disulfide bond</keyword>
<organism evidence="7 8">
    <name type="scientific">Rotaria sordida</name>
    <dbReference type="NCBI Taxonomy" id="392033"/>
    <lineage>
        <taxon>Eukaryota</taxon>
        <taxon>Metazoa</taxon>
        <taxon>Spiralia</taxon>
        <taxon>Gnathifera</taxon>
        <taxon>Rotifera</taxon>
        <taxon>Eurotatoria</taxon>
        <taxon>Bdelloidea</taxon>
        <taxon>Philodinida</taxon>
        <taxon>Philodinidae</taxon>
        <taxon>Rotaria</taxon>
    </lineage>
</organism>
<gene>
    <name evidence="7" type="ORF">FNK824_LOCUS40718</name>
</gene>
<evidence type="ECO:0000313" key="7">
    <source>
        <dbReference type="EMBL" id="CAF4303180.1"/>
    </source>
</evidence>
<feature type="non-terminal residue" evidence="7">
    <location>
        <position position="109"/>
    </location>
</feature>
<dbReference type="InterPro" id="IPR001548">
    <property type="entry name" value="Peptidase_M2"/>
</dbReference>
<dbReference type="GO" id="GO:0004180">
    <property type="term" value="F:carboxypeptidase activity"/>
    <property type="evidence" value="ECO:0007669"/>
    <property type="project" value="UniProtKB-KW"/>
</dbReference>
<dbReference type="GO" id="GO:0008241">
    <property type="term" value="F:peptidyl-dipeptidase activity"/>
    <property type="evidence" value="ECO:0007669"/>
    <property type="project" value="InterPro"/>
</dbReference>
<evidence type="ECO:0000256" key="4">
    <source>
        <dbReference type="ARBA" id="ARBA00023180"/>
    </source>
</evidence>
<keyword evidence="6" id="KW-0862">Zinc</keyword>
<comment type="caution">
    <text evidence="5">Lacks conserved residue(s) required for the propagation of feature annotation.</text>
</comment>
<sequence>QYWIKGYGIGNVTGFESIIDQLLKNIMPLYEQLHAYVRGRLCSKYENRFDCNGPIPAHILGNMWAQTWHDRLDDIIPYPAAPLINITKVLIEKKFSIHQLYTMAESFFT</sequence>
<dbReference type="AlphaFoldDB" id="A0A820HZZ5"/>
<name>A0A820HZZ5_9BILA</name>
<keyword evidence="6" id="KW-0645">Protease</keyword>
<proteinExistence type="inferred from homology"/>
<dbReference type="Proteomes" id="UP000663874">
    <property type="component" value="Unassembled WGS sequence"/>
</dbReference>
<reference evidence="7" key="1">
    <citation type="submission" date="2021-02" db="EMBL/GenBank/DDBJ databases">
        <authorList>
            <person name="Nowell W R."/>
        </authorList>
    </citation>
    <scope>NUCLEOTIDE SEQUENCE</scope>
</reference>
<comment type="cofactor">
    <cofactor evidence="6">
        <name>Zn(2+)</name>
        <dbReference type="ChEBI" id="CHEBI:29105"/>
    </cofactor>
    <text evidence="6">Binds 1 zinc ion per subunit.</text>
</comment>
<dbReference type="GO" id="GO:0046872">
    <property type="term" value="F:metal ion binding"/>
    <property type="evidence" value="ECO:0007669"/>
    <property type="project" value="UniProtKB-KW"/>
</dbReference>
<dbReference type="GO" id="GO:0005886">
    <property type="term" value="C:plasma membrane"/>
    <property type="evidence" value="ECO:0007669"/>
    <property type="project" value="TreeGrafter"/>
</dbReference>
<dbReference type="SUPFAM" id="SSF55486">
    <property type="entry name" value="Metalloproteases ('zincins'), catalytic domain"/>
    <property type="match status" value="1"/>
</dbReference>
<evidence type="ECO:0000256" key="1">
    <source>
        <dbReference type="ARBA" id="ARBA00008139"/>
    </source>
</evidence>
<evidence type="ECO:0000256" key="3">
    <source>
        <dbReference type="ARBA" id="ARBA00023157"/>
    </source>
</evidence>
<dbReference type="PANTHER" id="PTHR10514">
    <property type="entry name" value="ANGIOTENSIN-CONVERTING ENZYME"/>
    <property type="match status" value="1"/>
</dbReference>
<keyword evidence="4 6" id="KW-0325">Glycoprotein</keyword>
<protein>
    <recommendedName>
        <fullName evidence="6">Angiotensin-converting enzyme</fullName>
        <ecNumber evidence="6">3.4.-.-</ecNumber>
    </recommendedName>
</protein>
<evidence type="ECO:0000256" key="6">
    <source>
        <dbReference type="RuleBase" id="RU361144"/>
    </source>
</evidence>
<comment type="caution">
    <text evidence="7">The sequence shown here is derived from an EMBL/GenBank/DDBJ whole genome shotgun (WGS) entry which is preliminary data.</text>
</comment>
<accession>A0A820HZZ5</accession>
<comment type="similarity">
    <text evidence="1 5 6">Belongs to the peptidase M2 family.</text>
</comment>
<dbReference type="EMBL" id="CAJOBE010034191">
    <property type="protein sequence ID" value="CAF4303180.1"/>
    <property type="molecule type" value="Genomic_DNA"/>
</dbReference>
<keyword evidence="6" id="KW-0378">Hydrolase</keyword>
<keyword evidence="6" id="KW-0479">Metal-binding</keyword>
<dbReference type="PRINTS" id="PR00791">
    <property type="entry name" value="PEPDIPTASEA"/>
</dbReference>
<evidence type="ECO:0000256" key="5">
    <source>
        <dbReference type="PROSITE-ProRule" id="PRU01355"/>
    </source>
</evidence>
<evidence type="ECO:0000256" key="2">
    <source>
        <dbReference type="ARBA" id="ARBA00022729"/>
    </source>
</evidence>
<keyword evidence="2" id="KW-0732">Signal</keyword>
<dbReference type="EC" id="3.4.-.-" evidence="6"/>
<feature type="non-terminal residue" evidence="7">
    <location>
        <position position="1"/>
    </location>
</feature>
<dbReference type="GO" id="GO:0008237">
    <property type="term" value="F:metallopeptidase activity"/>
    <property type="evidence" value="ECO:0007669"/>
    <property type="project" value="UniProtKB-KW"/>
</dbReference>
<dbReference type="PROSITE" id="PS52011">
    <property type="entry name" value="PEPTIDASE_M2"/>
    <property type="match status" value="1"/>
</dbReference>
<keyword evidence="6" id="KW-0482">Metalloprotease</keyword>
<dbReference type="PANTHER" id="PTHR10514:SF27">
    <property type="entry name" value="ANGIOTENSIN-CONVERTING ENZYME"/>
    <property type="match status" value="1"/>
</dbReference>
<keyword evidence="6" id="KW-0121">Carboxypeptidase</keyword>
<dbReference type="Pfam" id="PF01401">
    <property type="entry name" value="Peptidase_M2"/>
    <property type="match status" value="1"/>
</dbReference>
<dbReference type="GO" id="GO:0006508">
    <property type="term" value="P:proteolysis"/>
    <property type="evidence" value="ECO:0007669"/>
    <property type="project" value="UniProtKB-KW"/>
</dbReference>
<evidence type="ECO:0000313" key="8">
    <source>
        <dbReference type="Proteomes" id="UP000663874"/>
    </source>
</evidence>